<name>X0PSS7_RHOWR</name>
<evidence type="ECO:0000313" key="3">
    <source>
        <dbReference type="Proteomes" id="UP000019491"/>
    </source>
</evidence>
<organism evidence="2 3">
    <name type="scientific">Rhodococcus wratislaviensis NBRC 100605</name>
    <dbReference type="NCBI Taxonomy" id="1219028"/>
    <lineage>
        <taxon>Bacteria</taxon>
        <taxon>Bacillati</taxon>
        <taxon>Actinomycetota</taxon>
        <taxon>Actinomycetes</taxon>
        <taxon>Mycobacteriales</taxon>
        <taxon>Nocardiaceae</taxon>
        <taxon>Rhodococcus</taxon>
    </lineage>
</organism>
<feature type="region of interest" description="Disordered" evidence="1">
    <location>
        <begin position="150"/>
        <end position="257"/>
    </location>
</feature>
<accession>X0PSS7</accession>
<evidence type="ECO:0000256" key="1">
    <source>
        <dbReference type="SAM" id="MobiDB-lite"/>
    </source>
</evidence>
<gene>
    <name evidence="2" type="ORF">RW1_028_01230</name>
</gene>
<dbReference type="RefSeq" id="WP_255221516.1">
    <property type="nucleotide sequence ID" value="NZ_BAWF01000028.1"/>
</dbReference>
<evidence type="ECO:0000313" key="2">
    <source>
        <dbReference type="EMBL" id="GAF46084.1"/>
    </source>
</evidence>
<dbReference type="Proteomes" id="UP000019491">
    <property type="component" value="Unassembled WGS sequence"/>
</dbReference>
<sequence length="257" mass="27444">MMTQLQIAAAVVVGYWMGRAHRTKLGLLLAAASAGRLAGGPQEMVDRATKLLQSSPQFAELSESVRGQLLDAVKVAAMTAATARIDALNNRLLSGSDEILETAEDLVENTADMAADVTDDTAEAVGDVTDDTAGTVAKLAGGTLGAVGALGRRKRPKKAPPPDETDETDEADEDEDDDTTGRVRKLTHDAVGLVGRKKRPKKAPPPEEDDDEDDEGMAEKAEERPARQPTRRRSDEPPRKRSAPAKTSGTRKRGVQR</sequence>
<proteinExistence type="predicted"/>
<dbReference type="AlphaFoldDB" id="X0PSS7"/>
<comment type="caution">
    <text evidence="2">The sequence shown here is derived from an EMBL/GenBank/DDBJ whole genome shotgun (WGS) entry which is preliminary data.</text>
</comment>
<feature type="compositionally biased region" description="Acidic residues" evidence="1">
    <location>
        <begin position="163"/>
        <end position="178"/>
    </location>
</feature>
<reference evidence="2 3" key="1">
    <citation type="submission" date="2014-02" db="EMBL/GenBank/DDBJ databases">
        <title>Whole genome shotgun sequence of Rhodococcus wratislaviensis NBRC 100605.</title>
        <authorList>
            <person name="Hosoyama A."/>
            <person name="Tsuchikane K."/>
            <person name="Yoshida I."/>
            <person name="Ohji S."/>
            <person name="Ichikawa N."/>
            <person name="Yamazoe A."/>
            <person name="Fujita N."/>
        </authorList>
    </citation>
    <scope>NUCLEOTIDE SEQUENCE [LARGE SCALE GENOMIC DNA]</scope>
    <source>
        <strain evidence="2 3">NBRC 100605</strain>
    </source>
</reference>
<keyword evidence="3" id="KW-1185">Reference proteome</keyword>
<feature type="compositionally biased region" description="Acidic residues" evidence="1">
    <location>
        <begin position="206"/>
        <end position="216"/>
    </location>
</feature>
<feature type="compositionally biased region" description="Basic and acidic residues" evidence="1">
    <location>
        <begin position="217"/>
        <end position="239"/>
    </location>
</feature>
<protein>
    <submittedName>
        <fullName evidence="2">Uncharacterized protein</fullName>
    </submittedName>
</protein>
<dbReference type="EMBL" id="BAWF01000028">
    <property type="protein sequence ID" value="GAF46084.1"/>
    <property type="molecule type" value="Genomic_DNA"/>
</dbReference>